<reference evidence="2" key="1">
    <citation type="submission" date="2014-11" db="EMBL/GenBank/DDBJ databases">
        <authorList>
            <person name="Amaro Gonzalez C."/>
        </authorList>
    </citation>
    <scope>NUCLEOTIDE SEQUENCE</scope>
</reference>
<protein>
    <submittedName>
        <fullName evidence="2">Uncharacterized protein</fullName>
    </submittedName>
</protein>
<organism evidence="2">
    <name type="scientific">Anguilla anguilla</name>
    <name type="common">European freshwater eel</name>
    <name type="synonym">Muraena anguilla</name>
    <dbReference type="NCBI Taxonomy" id="7936"/>
    <lineage>
        <taxon>Eukaryota</taxon>
        <taxon>Metazoa</taxon>
        <taxon>Chordata</taxon>
        <taxon>Craniata</taxon>
        <taxon>Vertebrata</taxon>
        <taxon>Euteleostomi</taxon>
        <taxon>Actinopterygii</taxon>
        <taxon>Neopterygii</taxon>
        <taxon>Teleostei</taxon>
        <taxon>Anguilliformes</taxon>
        <taxon>Anguillidae</taxon>
        <taxon>Anguilla</taxon>
    </lineage>
</organism>
<dbReference type="AlphaFoldDB" id="A0A0E9SKY2"/>
<accession>A0A0E9SKY2</accession>
<keyword evidence="1" id="KW-1133">Transmembrane helix</keyword>
<feature type="transmembrane region" description="Helical" evidence="1">
    <location>
        <begin position="12"/>
        <end position="33"/>
    </location>
</feature>
<proteinExistence type="predicted"/>
<reference evidence="2" key="2">
    <citation type="journal article" date="2015" name="Fish Shellfish Immunol.">
        <title>Early steps in the European eel (Anguilla anguilla)-Vibrio vulnificus interaction in the gills: Role of the RtxA13 toxin.</title>
        <authorList>
            <person name="Callol A."/>
            <person name="Pajuelo D."/>
            <person name="Ebbesson L."/>
            <person name="Teles M."/>
            <person name="MacKenzie S."/>
            <person name="Amaro C."/>
        </authorList>
    </citation>
    <scope>NUCLEOTIDE SEQUENCE</scope>
</reference>
<keyword evidence="1" id="KW-0812">Transmembrane</keyword>
<evidence type="ECO:0000256" key="1">
    <source>
        <dbReference type="SAM" id="Phobius"/>
    </source>
</evidence>
<keyword evidence="1" id="KW-0472">Membrane</keyword>
<name>A0A0E9SKY2_ANGAN</name>
<sequence length="37" mass="4270">MTEPHLCSSPCSAYTCYPSFTQVFTSIACVFFFRIRQ</sequence>
<dbReference type="EMBL" id="GBXM01067267">
    <property type="protein sequence ID" value="JAH41310.1"/>
    <property type="molecule type" value="Transcribed_RNA"/>
</dbReference>
<evidence type="ECO:0000313" key="2">
    <source>
        <dbReference type="EMBL" id="JAH41310.1"/>
    </source>
</evidence>